<dbReference type="PRINTS" id="PR00344">
    <property type="entry name" value="BCTRLSENSOR"/>
</dbReference>
<evidence type="ECO:0000259" key="13">
    <source>
        <dbReference type="PROSITE" id="PS50113"/>
    </source>
</evidence>
<evidence type="ECO:0000313" key="14">
    <source>
        <dbReference type="EMBL" id="MBC8207740.1"/>
    </source>
</evidence>
<dbReference type="Gene3D" id="2.10.70.100">
    <property type="match status" value="1"/>
</dbReference>
<dbReference type="CDD" id="cd00156">
    <property type="entry name" value="REC"/>
    <property type="match status" value="1"/>
</dbReference>
<reference evidence="14 15" key="1">
    <citation type="submission" date="2020-08" db="EMBL/GenBank/DDBJ databases">
        <title>Bridging the membrane lipid divide: bacteria of the FCB group superphylum have the potential to synthesize archaeal ether lipids.</title>
        <authorList>
            <person name="Villanueva L."/>
            <person name="Von Meijenfeldt F.A.B."/>
            <person name="Westbye A.B."/>
            <person name="Yadav S."/>
            <person name="Hopmans E.C."/>
            <person name="Dutilh B.E."/>
            <person name="Sinninghe Damste J.S."/>
        </authorList>
    </citation>
    <scope>NUCLEOTIDE SEQUENCE [LARGE SCALE GENOMIC DNA]</scope>
    <source>
        <strain evidence="14">NIOZ-UU81</strain>
    </source>
</reference>
<evidence type="ECO:0000256" key="9">
    <source>
        <dbReference type="PROSITE-ProRule" id="PRU00169"/>
    </source>
</evidence>
<keyword evidence="3 9" id="KW-0597">Phosphoprotein</keyword>
<evidence type="ECO:0000259" key="12">
    <source>
        <dbReference type="PROSITE" id="PS50112"/>
    </source>
</evidence>
<dbReference type="PROSITE" id="PS50110">
    <property type="entry name" value="RESPONSE_REGULATORY"/>
    <property type="match status" value="1"/>
</dbReference>
<proteinExistence type="predicted"/>
<dbReference type="InterPro" id="IPR036890">
    <property type="entry name" value="HATPase_C_sf"/>
</dbReference>
<dbReference type="Pfam" id="PF08447">
    <property type="entry name" value="PAS_3"/>
    <property type="match status" value="1"/>
</dbReference>
<dbReference type="GO" id="GO:0005524">
    <property type="term" value="F:ATP binding"/>
    <property type="evidence" value="ECO:0007669"/>
    <property type="project" value="UniProtKB-KW"/>
</dbReference>
<dbReference type="SUPFAM" id="SSF47384">
    <property type="entry name" value="Homodimeric domain of signal transducing histidine kinase"/>
    <property type="match status" value="1"/>
</dbReference>
<feature type="modified residue" description="4-aspartylphosphate" evidence="9">
    <location>
        <position position="66"/>
    </location>
</feature>
<accession>A0A8J6NAA6</accession>
<dbReference type="SUPFAM" id="SSF55785">
    <property type="entry name" value="PYP-like sensor domain (PAS domain)"/>
    <property type="match status" value="1"/>
</dbReference>
<dbReference type="EMBL" id="JACNLK010000013">
    <property type="protein sequence ID" value="MBC8207740.1"/>
    <property type="molecule type" value="Genomic_DNA"/>
</dbReference>
<dbReference type="Gene3D" id="3.40.50.2300">
    <property type="match status" value="1"/>
</dbReference>
<protein>
    <recommendedName>
        <fullName evidence="2">histidine kinase</fullName>
        <ecNumber evidence="2">2.7.13.3</ecNumber>
    </recommendedName>
</protein>
<evidence type="ECO:0000259" key="10">
    <source>
        <dbReference type="PROSITE" id="PS50109"/>
    </source>
</evidence>
<dbReference type="SMART" id="SM00387">
    <property type="entry name" value="HATPase_c"/>
    <property type="match status" value="1"/>
</dbReference>
<evidence type="ECO:0000256" key="6">
    <source>
        <dbReference type="ARBA" id="ARBA00022777"/>
    </source>
</evidence>
<dbReference type="Gene3D" id="3.30.565.10">
    <property type="entry name" value="Histidine kinase-like ATPase, C-terminal domain"/>
    <property type="match status" value="1"/>
</dbReference>
<name>A0A8J6NAA6_9BACT</name>
<evidence type="ECO:0000256" key="2">
    <source>
        <dbReference type="ARBA" id="ARBA00012438"/>
    </source>
</evidence>
<dbReference type="Pfam" id="PF00072">
    <property type="entry name" value="Response_reg"/>
    <property type="match status" value="1"/>
</dbReference>
<dbReference type="Gene3D" id="1.10.287.130">
    <property type="match status" value="1"/>
</dbReference>
<dbReference type="PANTHER" id="PTHR43065">
    <property type="entry name" value="SENSOR HISTIDINE KINASE"/>
    <property type="match status" value="1"/>
</dbReference>
<dbReference type="PROSITE" id="PS50109">
    <property type="entry name" value="HIS_KIN"/>
    <property type="match status" value="1"/>
</dbReference>
<sequence>MSANHNSPLPLLRILLIEDSEDDACAFDRALAKSTLEAEITHHYKAEDILPSLDEIVLSYDVLVADYKLPGITGLELCREVIARDIPVPCVILTGAGSEGIAVEALQSGVNDYLTKDYQQAYLDILPVFLPQVIKRFKDKTQAAIARKEKEVIASVFETCLSLGGDENAFCKKLSESLTDGFPFPTSTIALLNKEKTEFSVLGKTGFNDPARVPAQIPTADIACWNFLLQGNVTDGSKASCDQNNESCPFMVLNSKTCLAIPVKTAKDNCIGIVIAGDSKVHHDSIVHTPSLQVIATHLGQMVERSRMEHELQASKALLVEAESIAHIGSWSYDLKTDQLLWSDEIFRIFGFDQQRFGASYEAFLAAVHPEDRESLDNVYTHSVENGSPYDLVHRIIRQSDGEVRNIHERCRHIRDDNGQVVRSIGTVHDITVQKKVEEQLVQSQKMEAVSTLAGGIAHDFNNALSGIIGMSQLIKKEIPEDSRLRENLNTVITSGLHAADLVEKILIFSRKSERHPQTIAPHVIILETLDILQASLPATVSLRQEIDPACGNILADPQDVQQILVNLYNNACHAMEDREGTLTVNLVRKDLSEKETTGRSVPPGPFVVLSVSDTGRGMDDSTQKEIFIPYFTTRKRDHHKGVGLGLAVVRGVVDDLNGFIQVESSPPKGSTFRVYIPALD</sequence>
<comment type="caution">
    <text evidence="14">The sequence shown here is derived from an EMBL/GenBank/DDBJ whole genome shotgun (WGS) entry which is preliminary data.</text>
</comment>
<dbReference type="Gene3D" id="3.30.450.20">
    <property type="entry name" value="PAS domain"/>
    <property type="match status" value="1"/>
</dbReference>
<dbReference type="SMART" id="SM00388">
    <property type="entry name" value="HisKA"/>
    <property type="match status" value="1"/>
</dbReference>
<keyword evidence="7" id="KW-0067">ATP-binding</keyword>
<dbReference type="InterPro" id="IPR003594">
    <property type="entry name" value="HATPase_dom"/>
</dbReference>
<dbReference type="InterPro" id="IPR005467">
    <property type="entry name" value="His_kinase_dom"/>
</dbReference>
<evidence type="ECO:0000256" key="7">
    <source>
        <dbReference type="ARBA" id="ARBA00022840"/>
    </source>
</evidence>
<keyword evidence="8" id="KW-0902">Two-component regulatory system</keyword>
<dbReference type="GO" id="GO:0000155">
    <property type="term" value="F:phosphorelay sensor kinase activity"/>
    <property type="evidence" value="ECO:0007669"/>
    <property type="project" value="InterPro"/>
</dbReference>
<dbReference type="InterPro" id="IPR013655">
    <property type="entry name" value="PAS_fold_3"/>
</dbReference>
<evidence type="ECO:0000313" key="15">
    <source>
        <dbReference type="Proteomes" id="UP000599024"/>
    </source>
</evidence>
<keyword evidence="5" id="KW-0547">Nucleotide-binding</keyword>
<keyword evidence="4" id="KW-0808">Transferase</keyword>
<dbReference type="InterPro" id="IPR004358">
    <property type="entry name" value="Sig_transdc_His_kin-like_C"/>
</dbReference>
<dbReference type="NCBIfam" id="TIGR00229">
    <property type="entry name" value="sensory_box"/>
    <property type="match status" value="1"/>
</dbReference>
<feature type="domain" description="Histidine kinase" evidence="10">
    <location>
        <begin position="456"/>
        <end position="681"/>
    </location>
</feature>
<feature type="domain" description="Response regulatory" evidence="11">
    <location>
        <begin position="13"/>
        <end position="131"/>
    </location>
</feature>
<evidence type="ECO:0000256" key="8">
    <source>
        <dbReference type="ARBA" id="ARBA00023012"/>
    </source>
</evidence>
<dbReference type="SUPFAM" id="SSF55874">
    <property type="entry name" value="ATPase domain of HSP90 chaperone/DNA topoisomerase II/histidine kinase"/>
    <property type="match status" value="1"/>
</dbReference>
<dbReference type="InterPro" id="IPR011006">
    <property type="entry name" value="CheY-like_superfamily"/>
</dbReference>
<dbReference type="CDD" id="cd00082">
    <property type="entry name" value="HisKA"/>
    <property type="match status" value="1"/>
</dbReference>
<dbReference type="CDD" id="cd00130">
    <property type="entry name" value="PAS"/>
    <property type="match status" value="1"/>
</dbReference>
<dbReference type="PANTHER" id="PTHR43065:SF46">
    <property type="entry name" value="C4-DICARBOXYLATE TRANSPORT SENSOR PROTEIN DCTB"/>
    <property type="match status" value="1"/>
</dbReference>
<dbReference type="Pfam" id="PF02518">
    <property type="entry name" value="HATPase_c"/>
    <property type="match status" value="1"/>
</dbReference>
<evidence type="ECO:0000256" key="5">
    <source>
        <dbReference type="ARBA" id="ARBA00022741"/>
    </source>
</evidence>
<dbReference type="InterPro" id="IPR035965">
    <property type="entry name" value="PAS-like_dom_sf"/>
</dbReference>
<evidence type="ECO:0000259" key="11">
    <source>
        <dbReference type="PROSITE" id="PS50110"/>
    </source>
</evidence>
<dbReference type="Pfam" id="PF00512">
    <property type="entry name" value="HisKA"/>
    <property type="match status" value="1"/>
</dbReference>
<feature type="domain" description="PAS" evidence="12">
    <location>
        <begin position="315"/>
        <end position="387"/>
    </location>
</feature>
<dbReference type="SMART" id="SM00448">
    <property type="entry name" value="REC"/>
    <property type="match status" value="1"/>
</dbReference>
<dbReference type="PROSITE" id="PS50113">
    <property type="entry name" value="PAC"/>
    <property type="match status" value="1"/>
</dbReference>
<dbReference type="InterPro" id="IPR003661">
    <property type="entry name" value="HisK_dim/P_dom"/>
</dbReference>
<dbReference type="SUPFAM" id="SSF52172">
    <property type="entry name" value="CheY-like"/>
    <property type="match status" value="1"/>
</dbReference>
<evidence type="ECO:0000256" key="1">
    <source>
        <dbReference type="ARBA" id="ARBA00000085"/>
    </source>
</evidence>
<organism evidence="14 15">
    <name type="scientific">Candidatus Desulfatifera sulfidica</name>
    <dbReference type="NCBI Taxonomy" id="2841691"/>
    <lineage>
        <taxon>Bacteria</taxon>
        <taxon>Pseudomonadati</taxon>
        <taxon>Thermodesulfobacteriota</taxon>
        <taxon>Desulfobulbia</taxon>
        <taxon>Desulfobulbales</taxon>
        <taxon>Desulfobulbaceae</taxon>
        <taxon>Candidatus Desulfatifera</taxon>
    </lineage>
</organism>
<dbReference type="InterPro" id="IPR000700">
    <property type="entry name" value="PAS-assoc_C"/>
</dbReference>
<dbReference type="PROSITE" id="PS50112">
    <property type="entry name" value="PAS"/>
    <property type="match status" value="1"/>
</dbReference>
<evidence type="ECO:0000256" key="4">
    <source>
        <dbReference type="ARBA" id="ARBA00022679"/>
    </source>
</evidence>
<dbReference type="InterPro" id="IPR001789">
    <property type="entry name" value="Sig_transdc_resp-reg_receiver"/>
</dbReference>
<evidence type="ECO:0000256" key="3">
    <source>
        <dbReference type="ARBA" id="ARBA00022553"/>
    </source>
</evidence>
<dbReference type="SUPFAM" id="SSF55781">
    <property type="entry name" value="GAF domain-like"/>
    <property type="match status" value="1"/>
</dbReference>
<keyword evidence="6" id="KW-0418">Kinase</keyword>
<dbReference type="InterPro" id="IPR036097">
    <property type="entry name" value="HisK_dim/P_sf"/>
</dbReference>
<dbReference type="AlphaFoldDB" id="A0A8J6NAA6"/>
<dbReference type="InterPro" id="IPR000014">
    <property type="entry name" value="PAS"/>
</dbReference>
<dbReference type="Proteomes" id="UP000599024">
    <property type="component" value="Unassembled WGS sequence"/>
</dbReference>
<comment type="catalytic activity">
    <reaction evidence="1">
        <text>ATP + protein L-histidine = ADP + protein N-phospho-L-histidine.</text>
        <dbReference type="EC" id="2.7.13.3"/>
    </reaction>
</comment>
<gene>
    <name evidence="14" type="ORF">H8E79_01040</name>
</gene>
<feature type="domain" description="PAC" evidence="13">
    <location>
        <begin position="390"/>
        <end position="443"/>
    </location>
</feature>
<dbReference type="EC" id="2.7.13.3" evidence="2"/>